<dbReference type="SUPFAM" id="SSF57535">
    <property type="entry name" value="Complement control module/SCR domain"/>
    <property type="match status" value="4"/>
</dbReference>
<dbReference type="InterPro" id="IPR035986">
    <property type="entry name" value="PKD_dom_sf"/>
</dbReference>
<evidence type="ECO:0000256" key="8">
    <source>
        <dbReference type="ARBA" id="ARBA00023180"/>
    </source>
</evidence>
<keyword evidence="8" id="KW-0325">Glycoprotein</keyword>
<dbReference type="InterPro" id="IPR050350">
    <property type="entry name" value="Compl-Cell_Adhes-Reg"/>
</dbReference>
<feature type="domain" description="Sushi" evidence="13">
    <location>
        <begin position="323"/>
        <end position="382"/>
    </location>
</feature>
<feature type="chain" id="PRO_5027093872" description="Sushi domain-containing protein" evidence="12">
    <location>
        <begin position="25"/>
        <end position="702"/>
    </location>
</feature>
<protein>
    <recommendedName>
        <fullName evidence="13">Sushi domain-containing protein</fullName>
    </recommendedName>
</protein>
<dbReference type="Proteomes" id="UP000507470">
    <property type="component" value="Unassembled WGS sequence"/>
</dbReference>
<dbReference type="CDD" id="cd00033">
    <property type="entry name" value="CCP"/>
    <property type="match status" value="4"/>
</dbReference>
<dbReference type="Pfam" id="PF00084">
    <property type="entry name" value="Sushi"/>
    <property type="match status" value="4"/>
</dbReference>
<dbReference type="FunFam" id="2.60.40.10:FF:000061">
    <property type="entry name" value="Dyslexia-associated protein KIAA0319 homolog"/>
    <property type="match status" value="1"/>
</dbReference>
<dbReference type="EMBL" id="CACVKT020004024">
    <property type="protein sequence ID" value="CAC5387704.1"/>
    <property type="molecule type" value="Genomic_DNA"/>
</dbReference>
<keyword evidence="12" id="KW-0732">Signal</keyword>
<feature type="domain" description="Sushi" evidence="13">
    <location>
        <begin position="391"/>
        <end position="457"/>
    </location>
</feature>
<keyword evidence="15" id="KW-1185">Reference proteome</keyword>
<evidence type="ECO:0000256" key="1">
    <source>
        <dbReference type="ARBA" id="ARBA00004370"/>
    </source>
</evidence>
<evidence type="ECO:0000256" key="7">
    <source>
        <dbReference type="ARBA" id="ARBA00023157"/>
    </source>
</evidence>
<gene>
    <name evidence="14" type="ORF">MCOR_23002</name>
</gene>
<evidence type="ECO:0000256" key="6">
    <source>
        <dbReference type="ARBA" id="ARBA00023136"/>
    </source>
</evidence>
<evidence type="ECO:0000259" key="13">
    <source>
        <dbReference type="PROSITE" id="PS50923"/>
    </source>
</evidence>
<feature type="compositionally biased region" description="Acidic residues" evidence="10">
    <location>
        <begin position="685"/>
        <end position="702"/>
    </location>
</feature>
<feature type="disulfide bond" evidence="9">
    <location>
        <begin position="64"/>
        <end position="91"/>
    </location>
</feature>
<dbReference type="PANTHER" id="PTHR19325:SF575">
    <property type="entry name" value="LOCOMOTION-RELATED PROTEIN HIKARU GENKI"/>
    <property type="match status" value="1"/>
</dbReference>
<dbReference type="Gene3D" id="2.10.70.10">
    <property type="entry name" value="Complement Module, domain 1"/>
    <property type="match status" value="4"/>
</dbReference>
<dbReference type="GO" id="GO:0016020">
    <property type="term" value="C:membrane"/>
    <property type="evidence" value="ECO:0007669"/>
    <property type="project" value="UniProtKB-SubCell"/>
</dbReference>
<evidence type="ECO:0000313" key="14">
    <source>
        <dbReference type="EMBL" id="CAC5387704.1"/>
    </source>
</evidence>
<feature type="disulfide bond" evidence="9">
    <location>
        <begin position="428"/>
        <end position="455"/>
    </location>
</feature>
<sequence>MICKEWICTALLIWLQFMDYLADAVNFNDKSLYNLKEWCSSLPIIEHGNVKRFDFKPSIAQVICEDGYQLIGDMKLTCNNSKWSPVKLPYCEKIDNQPHADAGNDVVIYLPKNYVILNGSGSYDDHHTITYHWWNKDPQLTLDLKGTRTQYLEVYHLQEGVYTFILKVINSIGQQSTDSVTVTVKQGSSGGCSDYPDIPHSTVRWEQSFRAALVECDPGKFIHLNGIAFHSISIKCQNEEWMSADGYKNLPECVRDTDADCGDPPSILHGTAKFSGSNQVIYKCDDGYYKDEQFAILICKGTSWIGNTPKCRLEDYKPFVFKNNCPAPPTIDNGEIFVLDSYNVGSKVTYKCNRDAYQLLGNPVMECLDDLTWSRYQPTCILSSSLINKDWFCPAIPPIPNGKCYCNSKKDINFCEPFYLTMKIQCSCNEGYRLVGQRTLTCTDKGLWNYDQPTCVKVDDIAIDTAGHNSESNGSTTRMNTLAVVIATACSVLGILLLVMVVMIIRRRKPRPRHYHQVGVPPPYTRVHSSSFDELDRVALIGYDAARLPTYEEAVRNNSSSSVPQRGQGLSEVSVNGEFRPLPSIPNVVRGGNAQNSDIQSVHSNRHSITTMSTVNRDGISEVFGSIDTVNYSMSDASTSVTVDTFDSTASRPSHGSGTATAGSVNTSQENIVTEEAPLLVHEIEESEDKGEDMEIKDEDKN</sequence>
<keyword evidence="3 11" id="KW-0812">Transmembrane</keyword>
<dbReference type="InterPro" id="IPR000436">
    <property type="entry name" value="Sushi_SCR_CCP_dom"/>
</dbReference>
<dbReference type="SMART" id="SM00032">
    <property type="entry name" value="CCP"/>
    <property type="match status" value="5"/>
</dbReference>
<feature type="disulfide bond" evidence="9">
    <location>
        <begin position="284"/>
        <end position="311"/>
    </location>
</feature>
<keyword evidence="7 9" id="KW-1015">Disulfide bond</keyword>
<name>A0A6J8BY07_MYTCO</name>
<comment type="subcellular location">
    <subcellularLocation>
        <location evidence="1">Membrane</location>
    </subcellularLocation>
</comment>
<evidence type="ECO:0000256" key="12">
    <source>
        <dbReference type="SAM" id="SignalP"/>
    </source>
</evidence>
<evidence type="ECO:0000256" key="9">
    <source>
        <dbReference type="PROSITE-ProRule" id="PRU00302"/>
    </source>
</evidence>
<proteinExistence type="predicted"/>
<keyword evidence="4" id="KW-0677">Repeat</keyword>
<keyword evidence="6 11" id="KW-0472">Membrane</keyword>
<dbReference type="AlphaFoldDB" id="A0A6J8BY07"/>
<accession>A0A6J8BY07</accession>
<reference evidence="14 15" key="1">
    <citation type="submission" date="2020-06" db="EMBL/GenBank/DDBJ databases">
        <authorList>
            <person name="Li R."/>
            <person name="Bekaert M."/>
        </authorList>
    </citation>
    <scope>NUCLEOTIDE SEQUENCE [LARGE SCALE GENOMIC DNA]</scope>
    <source>
        <strain evidence="15">wild</strain>
    </source>
</reference>
<evidence type="ECO:0000313" key="15">
    <source>
        <dbReference type="Proteomes" id="UP000507470"/>
    </source>
</evidence>
<feature type="domain" description="Sushi" evidence="13">
    <location>
        <begin position="259"/>
        <end position="313"/>
    </location>
</feature>
<dbReference type="InterPro" id="IPR013783">
    <property type="entry name" value="Ig-like_fold"/>
</dbReference>
<evidence type="ECO:0000256" key="11">
    <source>
        <dbReference type="SAM" id="Phobius"/>
    </source>
</evidence>
<feature type="compositionally biased region" description="Polar residues" evidence="10">
    <location>
        <begin position="652"/>
        <end position="672"/>
    </location>
</feature>
<evidence type="ECO:0000256" key="2">
    <source>
        <dbReference type="ARBA" id="ARBA00022659"/>
    </source>
</evidence>
<evidence type="ECO:0000256" key="3">
    <source>
        <dbReference type="ARBA" id="ARBA00022692"/>
    </source>
</evidence>
<dbReference type="Gene3D" id="2.60.40.10">
    <property type="entry name" value="Immunoglobulins"/>
    <property type="match status" value="1"/>
</dbReference>
<organism evidence="14 15">
    <name type="scientific">Mytilus coruscus</name>
    <name type="common">Sea mussel</name>
    <dbReference type="NCBI Taxonomy" id="42192"/>
    <lineage>
        <taxon>Eukaryota</taxon>
        <taxon>Metazoa</taxon>
        <taxon>Spiralia</taxon>
        <taxon>Lophotrochozoa</taxon>
        <taxon>Mollusca</taxon>
        <taxon>Bivalvia</taxon>
        <taxon>Autobranchia</taxon>
        <taxon>Pteriomorphia</taxon>
        <taxon>Mytilida</taxon>
        <taxon>Mytiloidea</taxon>
        <taxon>Mytilidae</taxon>
        <taxon>Mytilinae</taxon>
        <taxon>Mytilus</taxon>
    </lineage>
</organism>
<feature type="signal peptide" evidence="12">
    <location>
        <begin position="1"/>
        <end position="24"/>
    </location>
</feature>
<dbReference type="PANTHER" id="PTHR19325">
    <property type="entry name" value="COMPLEMENT COMPONENT-RELATED SUSHI DOMAIN-CONTAINING"/>
    <property type="match status" value="1"/>
</dbReference>
<dbReference type="Pfam" id="PF22352">
    <property type="entry name" value="K319L-like_PKD"/>
    <property type="match status" value="1"/>
</dbReference>
<dbReference type="InterPro" id="IPR035976">
    <property type="entry name" value="Sushi/SCR/CCP_sf"/>
</dbReference>
<evidence type="ECO:0000256" key="5">
    <source>
        <dbReference type="ARBA" id="ARBA00022989"/>
    </source>
</evidence>
<feature type="region of interest" description="Disordered" evidence="10">
    <location>
        <begin position="646"/>
        <end position="702"/>
    </location>
</feature>
<keyword evidence="5 11" id="KW-1133">Transmembrane helix</keyword>
<evidence type="ECO:0000256" key="4">
    <source>
        <dbReference type="ARBA" id="ARBA00022737"/>
    </source>
</evidence>
<dbReference type="PROSITE" id="PS50923">
    <property type="entry name" value="SUSHI"/>
    <property type="match status" value="4"/>
</dbReference>
<evidence type="ECO:0000256" key="10">
    <source>
        <dbReference type="SAM" id="MobiDB-lite"/>
    </source>
</evidence>
<feature type="domain" description="Sushi" evidence="13">
    <location>
        <begin position="37"/>
        <end position="93"/>
    </location>
</feature>
<keyword evidence="2 9" id="KW-0768">Sushi</keyword>
<comment type="caution">
    <text evidence="9">Lacks conserved residue(s) required for the propagation of feature annotation.</text>
</comment>
<feature type="transmembrane region" description="Helical" evidence="11">
    <location>
        <begin position="482"/>
        <end position="505"/>
    </location>
</feature>
<dbReference type="SUPFAM" id="SSF49299">
    <property type="entry name" value="PKD domain"/>
    <property type="match status" value="1"/>
</dbReference>
<dbReference type="OrthoDB" id="7487745at2759"/>